<keyword evidence="5" id="KW-1185">Reference proteome</keyword>
<dbReference type="Pfam" id="PF00170">
    <property type="entry name" value="bZIP_1"/>
    <property type="match status" value="1"/>
</dbReference>
<evidence type="ECO:0000259" key="3">
    <source>
        <dbReference type="PROSITE" id="PS00036"/>
    </source>
</evidence>
<dbReference type="GeneID" id="9588294"/>
<evidence type="ECO:0000256" key="2">
    <source>
        <dbReference type="SAM" id="MobiDB-lite"/>
    </source>
</evidence>
<feature type="coiled-coil region" evidence="1">
    <location>
        <begin position="61"/>
        <end position="99"/>
    </location>
</feature>
<dbReference type="InParanoid" id="D8PK01"/>
<dbReference type="AlphaFoldDB" id="D8PK01"/>
<feature type="domain" description="BZIP" evidence="3">
    <location>
        <begin position="42"/>
        <end position="56"/>
    </location>
</feature>
<dbReference type="PANTHER" id="PTHR38116">
    <property type="entry name" value="CHROMOSOME 7, WHOLE GENOME SHOTGUN SEQUENCE"/>
    <property type="match status" value="1"/>
</dbReference>
<name>D8PK01_SCHCM</name>
<feature type="compositionally biased region" description="Low complexity" evidence="2">
    <location>
        <begin position="149"/>
        <end position="159"/>
    </location>
</feature>
<dbReference type="SUPFAM" id="SSF57959">
    <property type="entry name" value="Leucine zipper domain"/>
    <property type="match status" value="1"/>
</dbReference>
<dbReference type="InterPro" id="IPR021833">
    <property type="entry name" value="DUF3425"/>
</dbReference>
<proteinExistence type="predicted"/>
<feature type="region of interest" description="Disordered" evidence="2">
    <location>
        <begin position="142"/>
        <end position="225"/>
    </location>
</feature>
<dbReference type="RefSeq" id="XP_003038161.1">
    <property type="nucleotide sequence ID" value="XM_003038115.1"/>
</dbReference>
<feature type="region of interest" description="Disordered" evidence="2">
    <location>
        <begin position="1"/>
        <end position="47"/>
    </location>
</feature>
<accession>D8PK01</accession>
<evidence type="ECO:0000256" key="1">
    <source>
        <dbReference type="SAM" id="Coils"/>
    </source>
</evidence>
<dbReference type="InterPro" id="IPR046347">
    <property type="entry name" value="bZIP_sf"/>
</dbReference>
<evidence type="ECO:0000313" key="5">
    <source>
        <dbReference type="Proteomes" id="UP000007431"/>
    </source>
</evidence>
<protein>
    <recommendedName>
        <fullName evidence="3">BZIP domain-containing protein</fullName>
    </recommendedName>
</protein>
<feature type="compositionally biased region" description="Basic and acidic residues" evidence="2">
    <location>
        <begin position="1"/>
        <end position="18"/>
    </location>
</feature>
<keyword evidence="1" id="KW-0175">Coiled coil</keyword>
<dbReference type="PROSITE" id="PS00036">
    <property type="entry name" value="BZIP_BASIC"/>
    <property type="match status" value="1"/>
</dbReference>
<sequence>MPDSRARSESQDLDRDSDNESLSNQPNKPGRKKNPNGSQAARRDQNRIAQREFRLRKQQRIRDLEARVEILSGTKDEALGEMRNMLKDLMQENQTLRGLIRSLATFIGDGAGGLLPKIGWDMAEFNNFINRGETDTAYEGYQRRKKQAQEAGGSASAGQKRSMDDDGGANKRAKADSISSTGGAEKIVGGGFPPMMMPMDSGLSGNGLYSASGSRPSPQSGNNNLFPDLMRGPGTSPMFGMQGSSTTPIGGGPPLSNYNQHYMSMNIDPSLPMPSFSPPNTNTTPSVQHATPASRLQTASSQLSPDAAEDDDDPNKNEAYKLIHYHLDNYKRNGQYCLPSSLRPTLVQRTVPHESVIDRVLHPELRDRMILLRGKFDLVDCLLDYRNAVTIHGDDVLAHNNWEVGEKWLRQYYYLTDPATLAVANRWRRERGDPELSMDDLAGEGSPGGSAS</sequence>
<dbReference type="HOGENOM" id="CLU_042441_0_0_1"/>
<dbReference type="KEGG" id="scm:SCHCO_02500651"/>
<dbReference type="PANTHER" id="PTHR38116:SF9">
    <property type="entry name" value="BZIP DOMAIN-CONTAINING PROTEIN"/>
    <property type="match status" value="1"/>
</dbReference>
<dbReference type="OMA" id="PKKNDAY"/>
<dbReference type="SMART" id="SM00338">
    <property type="entry name" value="BRLZ"/>
    <property type="match status" value="1"/>
</dbReference>
<dbReference type="Pfam" id="PF11905">
    <property type="entry name" value="DUF3425"/>
    <property type="match status" value="1"/>
</dbReference>
<evidence type="ECO:0000313" key="4">
    <source>
        <dbReference type="EMBL" id="EFJ03259.1"/>
    </source>
</evidence>
<gene>
    <name evidence="4" type="ORF">SCHCODRAFT_230844</name>
</gene>
<dbReference type="Proteomes" id="UP000007431">
    <property type="component" value="Unassembled WGS sequence"/>
</dbReference>
<dbReference type="GO" id="GO:0003700">
    <property type="term" value="F:DNA-binding transcription factor activity"/>
    <property type="evidence" value="ECO:0007669"/>
    <property type="project" value="InterPro"/>
</dbReference>
<dbReference type="VEuPathDB" id="FungiDB:SCHCODRAFT_02500651"/>
<dbReference type="Gene3D" id="1.20.5.170">
    <property type="match status" value="1"/>
</dbReference>
<feature type="region of interest" description="Disordered" evidence="2">
    <location>
        <begin position="269"/>
        <end position="316"/>
    </location>
</feature>
<dbReference type="OrthoDB" id="2245989at2759"/>
<feature type="compositionally biased region" description="Polar residues" evidence="2">
    <location>
        <begin position="287"/>
        <end position="304"/>
    </location>
</feature>
<dbReference type="InterPro" id="IPR004827">
    <property type="entry name" value="bZIP"/>
</dbReference>
<dbReference type="EMBL" id="GL377302">
    <property type="protein sequence ID" value="EFJ03259.1"/>
    <property type="molecule type" value="Genomic_DNA"/>
</dbReference>
<organism evidence="5">
    <name type="scientific">Schizophyllum commune (strain H4-8 / FGSC 9210)</name>
    <name type="common">Split gill fungus</name>
    <dbReference type="NCBI Taxonomy" id="578458"/>
    <lineage>
        <taxon>Eukaryota</taxon>
        <taxon>Fungi</taxon>
        <taxon>Dikarya</taxon>
        <taxon>Basidiomycota</taxon>
        <taxon>Agaricomycotina</taxon>
        <taxon>Agaricomycetes</taxon>
        <taxon>Agaricomycetidae</taxon>
        <taxon>Agaricales</taxon>
        <taxon>Schizophyllaceae</taxon>
        <taxon>Schizophyllum</taxon>
    </lineage>
</organism>
<feature type="compositionally biased region" description="Polar residues" evidence="2">
    <location>
        <begin position="207"/>
        <end position="225"/>
    </location>
</feature>
<dbReference type="CDD" id="cd14688">
    <property type="entry name" value="bZIP_YAP"/>
    <property type="match status" value="1"/>
</dbReference>
<reference evidence="4 5" key="1">
    <citation type="journal article" date="2010" name="Nat. Biotechnol.">
        <title>Genome sequence of the model mushroom Schizophyllum commune.</title>
        <authorList>
            <person name="Ohm R.A."/>
            <person name="de Jong J.F."/>
            <person name="Lugones L.G."/>
            <person name="Aerts A."/>
            <person name="Kothe E."/>
            <person name="Stajich J.E."/>
            <person name="de Vries R.P."/>
            <person name="Record E."/>
            <person name="Levasseur A."/>
            <person name="Baker S.E."/>
            <person name="Bartholomew K.A."/>
            <person name="Coutinho P.M."/>
            <person name="Erdmann S."/>
            <person name="Fowler T.J."/>
            <person name="Gathman A.C."/>
            <person name="Lombard V."/>
            <person name="Henrissat B."/>
            <person name="Knabe N."/>
            <person name="Kuees U."/>
            <person name="Lilly W.W."/>
            <person name="Lindquist E."/>
            <person name="Lucas S."/>
            <person name="Magnuson J.K."/>
            <person name="Piumi F."/>
            <person name="Raudaskoski M."/>
            <person name="Salamov A."/>
            <person name="Schmutz J."/>
            <person name="Schwarze F.W.M.R."/>
            <person name="vanKuyk P.A."/>
            <person name="Horton J.S."/>
            <person name="Grigoriev I.V."/>
            <person name="Woesten H.A.B."/>
        </authorList>
    </citation>
    <scope>NUCLEOTIDE SEQUENCE [LARGE SCALE GENOMIC DNA]</scope>
    <source>
        <strain evidence="5">H4-8 / FGSC 9210</strain>
    </source>
</reference>
<dbReference type="eggNOG" id="ENOG502S26C">
    <property type="taxonomic scope" value="Eukaryota"/>
</dbReference>